<proteinExistence type="predicted"/>
<dbReference type="EMBL" id="VUMD01000010">
    <property type="protein sequence ID" value="MSS37355.1"/>
    <property type="molecule type" value="Genomic_DNA"/>
</dbReference>
<gene>
    <name evidence="1" type="ORF">FYJ39_12405</name>
</gene>
<dbReference type="RefSeq" id="WP_154472783.1">
    <property type="nucleotide sequence ID" value="NZ_DBEWUL010000125.1"/>
</dbReference>
<reference evidence="1 2" key="1">
    <citation type="submission" date="2019-08" db="EMBL/GenBank/DDBJ databases">
        <title>In-depth cultivation of the pig gut microbiome towards novel bacterial diversity and tailored functional studies.</title>
        <authorList>
            <person name="Wylensek D."/>
            <person name="Hitch T.C.A."/>
            <person name="Clavel T."/>
        </authorList>
    </citation>
    <scope>NUCLEOTIDE SEQUENCE [LARGE SCALE GENOMIC DNA]</scope>
    <source>
        <strain evidence="1 2">WCA-389-WT-23D1</strain>
    </source>
</reference>
<comment type="caution">
    <text evidence="1">The sequence shown here is derived from an EMBL/GenBank/DDBJ whole genome shotgun (WGS) entry which is preliminary data.</text>
</comment>
<keyword evidence="2" id="KW-1185">Reference proteome</keyword>
<protein>
    <recommendedName>
        <fullName evidence="3">FlgN protein</fullName>
    </recommendedName>
</protein>
<dbReference type="AlphaFoldDB" id="A0A7X2NMD0"/>
<name>A0A7X2NMD0_9CLOT</name>
<evidence type="ECO:0000313" key="1">
    <source>
        <dbReference type="EMBL" id="MSS37355.1"/>
    </source>
</evidence>
<evidence type="ECO:0000313" key="2">
    <source>
        <dbReference type="Proteomes" id="UP000429958"/>
    </source>
</evidence>
<dbReference type="Proteomes" id="UP000429958">
    <property type="component" value="Unassembled WGS sequence"/>
</dbReference>
<organism evidence="1 2">
    <name type="scientific">Clostridium porci</name>
    <dbReference type="NCBI Taxonomy" id="2605778"/>
    <lineage>
        <taxon>Bacteria</taxon>
        <taxon>Bacillati</taxon>
        <taxon>Bacillota</taxon>
        <taxon>Clostridia</taxon>
        <taxon>Eubacteriales</taxon>
        <taxon>Clostridiaceae</taxon>
        <taxon>Clostridium</taxon>
    </lineage>
</organism>
<sequence>MEQMELDMRQVLKLLEKRYASILEIARLTRELEDALGRDDRASALLTLQMRADEMAKADEYMEEIWKMGESNAQNLQKLRWLFRTEPSAASEEGEEERAVYSLRKKICQMVERLQASDKRLSQRVAGLKSYYGTTIKI</sequence>
<accession>A0A7X2NMD0</accession>
<evidence type="ECO:0008006" key="3">
    <source>
        <dbReference type="Google" id="ProtNLM"/>
    </source>
</evidence>